<keyword evidence="5" id="KW-0547">Nucleotide-binding</keyword>
<comment type="catalytic activity">
    <reaction evidence="1">
        <text>6-hydroxymethyl-7,8-dihydropterin + ATP = (7,8-dihydropterin-6-yl)methyl diphosphate + AMP + H(+)</text>
        <dbReference type="Rhea" id="RHEA:11412"/>
        <dbReference type="ChEBI" id="CHEBI:15378"/>
        <dbReference type="ChEBI" id="CHEBI:30616"/>
        <dbReference type="ChEBI" id="CHEBI:44841"/>
        <dbReference type="ChEBI" id="CHEBI:72950"/>
        <dbReference type="ChEBI" id="CHEBI:456215"/>
        <dbReference type="EC" id="2.7.6.3"/>
    </reaction>
</comment>
<keyword evidence="7" id="KW-0067">ATP-binding</keyword>
<evidence type="ECO:0000256" key="5">
    <source>
        <dbReference type="ARBA" id="ARBA00022741"/>
    </source>
</evidence>
<dbReference type="OrthoDB" id="9808041at2"/>
<reference evidence="10 11" key="1">
    <citation type="submission" date="2016-07" db="EMBL/GenBank/DDBJ databases">
        <title>High microdiversification within the ubiquitous acI lineage of Actinobacteria.</title>
        <authorList>
            <person name="Neuenschwander S.M."/>
            <person name="Salcher M."/>
            <person name="Ghai R."/>
            <person name="Pernthaler J."/>
        </authorList>
    </citation>
    <scope>NUCLEOTIDE SEQUENCE [LARGE SCALE GENOMIC DNA]</scope>
    <source>
        <strain evidence="10">MMS-IIB-91</strain>
    </source>
</reference>
<dbReference type="UniPathway" id="UPA00077">
    <property type="reaction ID" value="UER00155"/>
</dbReference>
<dbReference type="InterPro" id="IPR035907">
    <property type="entry name" value="Hppk_sf"/>
</dbReference>
<dbReference type="GO" id="GO:0016301">
    <property type="term" value="F:kinase activity"/>
    <property type="evidence" value="ECO:0007669"/>
    <property type="project" value="UniProtKB-KW"/>
</dbReference>
<evidence type="ECO:0000256" key="7">
    <source>
        <dbReference type="ARBA" id="ARBA00022840"/>
    </source>
</evidence>
<dbReference type="InterPro" id="IPR000550">
    <property type="entry name" value="Hppk"/>
</dbReference>
<dbReference type="KEGG" id="nab:B1sIIB91_00195"/>
<dbReference type="PANTHER" id="PTHR43071:SF1">
    <property type="entry name" value="2-AMINO-4-HYDROXY-6-HYDROXYMETHYLDIHYDROPTERIDINE PYROPHOSPHOKINASE"/>
    <property type="match status" value="1"/>
</dbReference>
<sequence>MKAVVALGSNLGNCKENLNIAINHLHLILDNLIVSPYTQTKPVGGPKQDDFINAVAVGQCQLSAVDLLTKLLSTEEQMGRVRDIKWGPRVIDLDLIVYGEQIINSDFLKLPHPLAKSREFVLTPWFAIDPEGEIPGAGKIKSLLASLNSQR</sequence>
<gene>
    <name evidence="10" type="ORF">B1sIIB91_00195</name>
</gene>
<dbReference type="PANTHER" id="PTHR43071">
    <property type="entry name" value="2-AMINO-4-HYDROXY-6-HYDROXYMETHYLDIHYDROPTERIDINE PYROPHOSPHOKINASE"/>
    <property type="match status" value="1"/>
</dbReference>
<dbReference type="GO" id="GO:0046654">
    <property type="term" value="P:tetrahydrofolate biosynthetic process"/>
    <property type="evidence" value="ECO:0007669"/>
    <property type="project" value="UniProtKB-UniPathway"/>
</dbReference>
<dbReference type="EC" id="2.7.6.3" evidence="3"/>
<evidence type="ECO:0000313" key="11">
    <source>
        <dbReference type="Proteomes" id="UP000217210"/>
    </source>
</evidence>
<dbReference type="AlphaFoldDB" id="A0A249L2Z9"/>
<keyword evidence="4" id="KW-0808">Transferase</keyword>
<evidence type="ECO:0000256" key="3">
    <source>
        <dbReference type="ARBA" id="ARBA00013253"/>
    </source>
</evidence>
<evidence type="ECO:0000256" key="4">
    <source>
        <dbReference type="ARBA" id="ARBA00022679"/>
    </source>
</evidence>
<evidence type="ECO:0000256" key="1">
    <source>
        <dbReference type="ARBA" id="ARBA00000198"/>
    </source>
</evidence>
<feature type="domain" description="7,8-dihydro-6-hydroxymethylpterin-pyrophosphokinase" evidence="9">
    <location>
        <begin position="85"/>
        <end position="96"/>
    </location>
</feature>
<dbReference type="Proteomes" id="UP000217210">
    <property type="component" value="Chromosome"/>
</dbReference>
<evidence type="ECO:0000256" key="8">
    <source>
        <dbReference type="ARBA" id="ARBA00022909"/>
    </source>
</evidence>
<proteinExistence type="predicted"/>
<comment type="pathway">
    <text evidence="2">Cofactor biosynthesis; tetrahydrofolate biosynthesis; 2-amino-4-hydroxy-6-hydroxymethyl-7,8-dihydropteridine diphosphate from 7,8-dihydroneopterin triphosphate: step 4/4.</text>
</comment>
<organism evidence="10 11">
    <name type="scientific">Candidatus Nanopelagicus abundans</name>
    <dbReference type="NCBI Taxonomy" id="1884916"/>
    <lineage>
        <taxon>Bacteria</taxon>
        <taxon>Bacillati</taxon>
        <taxon>Actinomycetota</taxon>
        <taxon>Actinomycetes</taxon>
        <taxon>Candidatus Nanopelagicales</taxon>
        <taxon>Candidatus Nanopelagicaceae</taxon>
        <taxon>Candidatus Nanopelagicus</taxon>
    </lineage>
</organism>
<dbReference type="GO" id="GO:0046656">
    <property type="term" value="P:folic acid biosynthetic process"/>
    <property type="evidence" value="ECO:0007669"/>
    <property type="project" value="UniProtKB-KW"/>
</dbReference>
<evidence type="ECO:0000256" key="2">
    <source>
        <dbReference type="ARBA" id="ARBA00005051"/>
    </source>
</evidence>
<dbReference type="SUPFAM" id="SSF55083">
    <property type="entry name" value="6-hydroxymethyl-7,8-dihydropterin pyrophosphokinase, HPPK"/>
    <property type="match status" value="1"/>
</dbReference>
<evidence type="ECO:0000259" key="9">
    <source>
        <dbReference type="PROSITE" id="PS00794"/>
    </source>
</evidence>
<dbReference type="EMBL" id="CP016779">
    <property type="protein sequence ID" value="ASY23364.1"/>
    <property type="molecule type" value="Genomic_DNA"/>
</dbReference>
<dbReference type="Pfam" id="PF01288">
    <property type="entry name" value="HPPK"/>
    <property type="match status" value="1"/>
</dbReference>
<dbReference type="PROSITE" id="PS00794">
    <property type="entry name" value="HPPK"/>
    <property type="match status" value="1"/>
</dbReference>
<protein>
    <recommendedName>
        <fullName evidence="3">2-amino-4-hydroxy-6-hydroxymethyldihydropteridine diphosphokinase</fullName>
        <ecNumber evidence="3">2.7.6.3</ecNumber>
    </recommendedName>
</protein>
<dbReference type="CDD" id="cd00483">
    <property type="entry name" value="HPPK"/>
    <property type="match status" value="1"/>
</dbReference>
<dbReference type="GO" id="GO:0003848">
    <property type="term" value="F:2-amino-4-hydroxy-6-hydroxymethyldihydropteridine diphosphokinase activity"/>
    <property type="evidence" value="ECO:0007669"/>
    <property type="project" value="UniProtKB-EC"/>
</dbReference>
<dbReference type="NCBIfam" id="TIGR01498">
    <property type="entry name" value="folK"/>
    <property type="match status" value="1"/>
</dbReference>
<dbReference type="RefSeq" id="WP_095687654.1">
    <property type="nucleotide sequence ID" value="NZ_CP016779.1"/>
</dbReference>
<evidence type="ECO:0000256" key="6">
    <source>
        <dbReference type="ARBA" id="ARBA00022777"/>
    </source>
</evidence>
<keyword evidence="6 10" id="KW-0418">Kinase</keyword>
<dbReference type="GO" id="GO:0005524">
    <property type="term" value="F:ATP binding"/>
    <property type="evidence" value="ECO:0007669"/>
    <property type="project" value="UniProtKB-KW"/>
</dbReference>
<keyword evidence="8" id="KW-0289">Folate biosynthesis</keyword>
<keyword evidence="11" id="KW-1185">Reference proteome</keyword>
<evidence type="ECO:0000313" key="10">
    <source>
        <dbReference type="EMBL" id="ASY23364.1"/>
    </source>
</evidence>
<accession>A0A249L2Z9</accession>
<name>A0A249L2Z9_9ACTN</name>
<dbReference type="Gene3D" id="3.30.70.560">
    <property type="entry name" value="7,8-Dihydro-6-hydroxymethylpterin-pyrophosphokinase HPPK"/>
    <property type="match status" value="1"/>
</dbReference>